<keyword evidence="2" id="KW-1185">Reference proteome</keyword>
<dbReference type="AlphaFoldDB" id="A0A6G0WHT8"/>
<dbReference type="VEuPathDB" id="FungiDB:AeMF1_004057"/>
<evidence type="ECO:0000313" key="2">
    <source>
        <dbReference type="Proteomes" id="UP000481153"/>
    </source>
</evidence>
<evidence type="ECO:0000313" key="1">
    <source>
        <dbReference type="EMBL" id="KAF0726740.1"/>
    </source>
</evidence>
<gene>
    <name evidence="1" type="ORF">Ae201684_015136</name>
</gene>
<proteinExistence type="predicted"/>
<organism evidence="1 2">
    <name type="scientific">Aphanomyces euteiches</name>
    <dbReference type="NCBI Taxonomy" id="100861"/>
    <lineage>
        <taxon>Eukaryota</taxon>
        <taxon>Sar</taxon>
        <taxon>Stramenopiles</taxon>
        <taxon>Oomycota</taxon>
        <taxon>Saprolegniomycetes</taxon>
        <taxon>Saprolegniales</taxon>
        <taxon>Verrucalvaceae</taxon>
        <taxon>Aphanomyces</taxon>
    </lineage>
</organism>
<protein>
    <recommendedName>
        <fullName evidence="3">Myb/SANT-like domain-containing protein</fullName>
    </recommendedName>
</protein>
<name>A0A6G0WHT8_9STRA</name>
<comment type="caution">
    <text evidence="1">The sequence shown here is derived from an EMBL/GenBank/DDBJ whole genome shotgun (WGS) entry which is preliminary data.</text>
</comment>
<evidence type="ECO:0008006" key="3">
    <source>
        <dbReference type="Google" id="ProtNLM"/>
    </source>
</evidence>
<dbReference type="EMBL" id="VJMJ01000210">
    <property type="protein sequence ID" value="KAF0726740.1"/>
    <property type="molecule type" value="Genomic_DNA"/>
</dbReference>
<sequence>MVATMLEKRCDDFAANFQLHRSAAQLSILWGKIALAINNVHGTSVPSVKNKYSNLKREYSTIRLAQKATGNDVAVTYSVYWEHVVAVFADKDGFGYIDYAYAAGRTSTRLDDESSSASQTINKVEHWSKPCSLGGKLGRRLEGNA</sequence>
<dbReference type="Proteomes" id="UP000481153">
    <property type="component" value="Unassembled WGS sequence"/>
</dbReference>
<accession>A0A6G0WHT8</accession>
<reference evidence="1 2" key="1">
    <citation type="submission" date="2019-07" db="EMBL/GenBank/DDBJ databases">
        <title>Genomics analysis of Aphanomyces spp. identifies a new class of oomycete effector associated with host adaptation.</title>
        <authorList>
            <person name="Gaulin E."/>
        </authorList>
    </citation>
    <scope>NUCLEOTIDE SEQUENCE [LARGE SCALE GENOMIC DNA]</scope>
    <source>
        <strain evidence="1 2">ATCC 201684</strain>
    </source>
</reference>